<evidence type="ECO:0000256" key="2">
    <source>
        <dbReference type="SAM" id="MobiDB-lite"/>
    </source>
</evidence>
<feature type="compositionally biased region" description="Basic and acidic residues" evidence="2">
    <location>
        <begin position="249"/>
        <end position="265"/>
    </location>
</feature>
<evidence type="ECO:0000313" key="4">
    <source>
        <dbReference type="Proteomes" id="UP000593737"/>
    </source>
</evidence>
<accession>A0A7S8FB17</accession>
<gene>
    <name evidence="3" type="ORF">Nkreftii_000304</name>
</gene>
<organism evidence="3 4">
    <name type="scientific">Candidatus Nitrospira kreftii</name>
    <dbReference type="NCBI Taxonomy" id="2652173"/>
    <lineage>
        <taxon>Bacteria</taxon>
        <taxon>Pseudomonadati</taxon>
        <taxon>Nitrospirota</taxon>
        <taxon>Nitrospiria</taxon>
        <taxon>Nitrospirales</taxon>
        <taxon>Nitrospiraceae</taxon>
        <taxon>Nitrospira</taxon>
    </lineage>
</organism>
<reference evidence="3 4" key="1">
    <citation type="journal article" date="2020" name="ISME J.">
        <title>Enrichment and physiological characterization of a novel comammox Nitrospira indicates ammonium inhibition of complete nitrification.</title>
        <authorList>
            <person name="Sakoula D."/>
            <person name="Koch H."/>
            <person name="Frank J."/>
            <person name="Jetten M.S.M."/>
            <person name="van Kessel M.A.H.J."/>
            <person name="Lucker S."/>
        </authorList>
    </citation>
    <scope>NUCLEOTIDE SEQUENCE [LARGE SCALE GENOMIC DNA]</scope>
    <source>
        <strain evidence="3">Comreactor17</strain>
    </source>
</reference>
<feature type="region of interest" description="Disordered" evidence="2">
    <location>
        <begin position="249"/>
        <end position="277"/>
    </location>
</feature>
<name>A0A7S8FB17_9BACT</name>
<dbReference type="Proteomes" id="UP000593737">
    <property type="component" value="Chromosome"/>
</dbReference>
<sequence length="424" mass="47141">MGYEEDLEGYRSQLLQSLSRPPSRSVSVFDPIQVYVNERRVGELEGAGMDATLHVQSLDHIETIQLRTEDGTLLGGLVAPEYGYRTSRIQLLSEAVELCVHNTAQGGSLNAVFVPKLSFWNRAGKIFTDLADRLAIRRPDAAIAHSMRTVAFTQALVAFMVVGLVLDRVATWMGPEQMVTPGQQPEAIRTVSVTEIEKLEQQLGALARTQEKVGEALQSQQSSMAQLHQTMAKLSLSQESVVSRVVMVKEETEKRQESPEPETGRRTPPPASRGVVDQEQLEVAIRSLNEDNAKLAREVAGLEEQNQTLMAKLHTASVNASKAVDPNPERLLANQAEVARTTQSLQVTESQQNSQMQPFLFWVTFSEGTSQERIDQWVHEKKGHKGVINEGWQEVRIVPPAVPPDLFLEQIRGEKIVKAARIRE</sequence>
<protein>
    <submittedName>
        <fullName evidence="3">Uncharacterized protein</fullName>
    </submittedName>
</protein>
<dbReference type="EMBL" id="CP047423">
    <property type="protein sequence ID" value="QPD02530.1"/>
    <property type="molecule type" value="Genomic_DNA"/>
</dbReference>
<evidence type="ECO:0000256" key="1">
    <source>
        <dbReference type="SAM" id="Coils"/>
    </source>
</evidence>
<dbReference type="KEGG" id="nkf:Nkreftii_000304"/>
<feature type="coiled-coil region" evidence="1">
    <location>
        <begin position="278"/>
        <end position="312"/>
    </location>
</feature>
<proteinExistence type="predicted"/>
<keyword evidence="1" id="KW-0175">Coiled coil</keyword>
<evidence type="ECO:0000313" key="3">
    <source>
        <dbReference type="EMBL" id="QPD02530.1"/>
    </source>
</evidence>
<dbReference type="AlphaFoldDB" id="A0A7S8FB17"/>